<name>A0ABP1A721_9BRYO</name>
<keyword evidence="2" id="KW-1185">Reference proteome</keyword>
<dbReference type="Proteomes" id="UP001497522">
    <property type="component" value="Chromosome 1"/>
</dbReference>
<accession>A0ABP1A721</accession>
<reference evidence="1 2" key="1">
    <citation type="submission" date="2024-03" db="EMBL/GenBank/DDBJ databases">
        <authorList>
            <consortium name="ELIXIR-Norway"/>
            <consortium name="Elixir Norway"/>
        </authorList>
    </citation>
    <scope>NUCLEOTIDE SEQUENCE [LARGE SCALE GENOMIC DNA]</scope>
</reference>
<evidence type="ECO:0000313" key="2">
    <source>
        <dbReference type="Proteomes" id="UP001497522"/>
    </source>
</evidence>
<dbReference type="PANTHER" id="PTHR33919:SF1">
    <property type="entry name" value="OS09G0127700 PROTEIN"/>
    <property type="match status" value="1"/>
</dbReference>
<dbReference type="Pfam" id="PF06522">
    <property type="entry name" value="B12D"/>
    <property type="match status" value="1"/>
</dbReference>
<sequence>MLCLGAPILYWPIFPRDIVQGVNSFRIALARAAVHLRGAQTGDSCMLRQLGTLGGLHDAARYISAVAGATKMSAEEVEHLHHAPAAAPSQERPVLLQTSKHNLSGGAHNIHHAHRVEPAIYPLLAMISIAFGLGMMTMYRELMDSPTVLIDKRKREGLVEMEDPEWTSKKGEQFATTSPLKHMAMSRSIAAEKNSVGTANNSAAPLGGGL</sequence>
<protein>
    <submittedName>
        <fullName evidence="1">Uncharacterized protein</fullName>
    </submittedName>
</protein>
<dbReference type="InterPro" id="IPR010530">
    <property type="entry name" value="B12D"/>
</dbReference>
<proteinExistence type="predicted"/>
<organism evidence="1 2">
    <name type="scientific">Sphagnum jensenii</name>
    <dbReference type="NCBI Taxonomy" id="128206"/>
    <lineage>
        <taxon>Eukaryota</taxon>
        <taxon>Viridiplantae</taxon>
        <taxon>Streptophyta</taxon>
        <taxon>Embryophyta</taxon>
        <taxon>Bryophyta</taxon>
        <taxon>Sphagnophytina</taxon>
        <taxon>Sphagnopsida</taxon>
        <taxon>Sphagnales</taxon>
        <taxon>Sphagnaceae</taxon>
        <taxon>Sphagnum</taxon>
    </lineage>
</organism>
<dbReference type="EMBL" id="OZ023702">
    <property type="protein sequence ID" value="CAK9858269.1"/>
    <property type="molecule type" value="Genomic_DNA"/>
</dbReference>
<gene>
    <name evidence="1" type="ORF">CSSPJE1EN2_LOCUS1264</name>
</gene>
<evidence type="ECO:0000313" key="1">
    <source>
        <dbReference type="EMBL" id="CAK9858269.1"/>
    </source>
</evidence>
<dbReference type="PANTHER" id="PTHR33919">
    <property type="entry name" value="OS09G0127700 PROTEIN"/>
    <property type="match status" value="1"/>
</dbReference>